<evidence type="ECO:0000313" key="3">
    <source>
        <dbReference type="Proteomes" id="UP001488838"/>
    </source>
</evidence>
<proteinExistence type="predicted"/>
<feature type="region of interest" description="Disordered" evidence="1">
    <location>
        <begin position="176"/>
        <end position="220"/>
    </location>
</feature>
<dbReference type="Proteomes" id="UP001488838">
    <property type="component" value="Unassembled WGS sequence"/>
</dbReference>
<dbReference type="EMBL" id="JBBHLL010000139">
    <property type="protein sequence ID" value="KAK7813076.1"/>
    <property type="molecule type" value="Genomic_DNA"/>
</dbReference>
<feature type="region of interest" description="Disordered" evidence="1">
    <location>
        <begin position="133"/>
        <end position="159"/>
    </location>
</feature>
<evidence type="ECO:0000313" key="2">
    <source>
        <dbReference type="EMBL" id="KAK7813076.1"/>
    </source>
</evidence>
<feature type="non-terminal residue" evidence="2">
    <location>
        <position position="1"/>
    </location>
</feature>
<reference evidence="2 3" key="1">
    <citation type="journal article" date="2023" name="bioRxiv">
        <title>Conserved and derived expression patterns and positive selection on dental genes reveal complex evolutionary context of ever-growing rodent molars.</title>
        <authorList>
            <person name="Calamari Z.T."/>
            <person name="Song A."/>
            <person name="Cohen E."/>
            <person name="Akter M."/>
            <person name="Roy R.D."/>
            <person name="Hallikas O."/>
            <person name="Christensen M.M."/>
            <person name="Li P."/>
            <person name="Marangoni P."/>
            <person name="Jernvall J."/>
            <person name="Klein O.D."/>
        </authorList>
    </citation>
    <scope>NUCLEOTIDE SEQUENCE [LARGE SCALE GENOMIC DNA]</scope>
    <source>
        <strain evidence="2">V071</strain>
    </source>
</reference>
<accession>A0AAW0IF94</accession>
<dbReference type="AlphaFoldDB" id="A0AAW0IF94"/>
<organism evidence="2 3">
    <name type="scientific">Myodes glareolus</name>
    <name type="common">Bank vole</name>
    <name type="synonym">Clethrionomys glareolus</name>
    <dbReference type="NCBI Taxonomy" id="447135"/>
    <lineage>
        <taxon>Eukaryota</taxon>
        <taxon>Metazoa</taxon>
        <taxon>Chordata</taxon>
        <taxon>Craniata</taxon>
        <taxon>Vertebrata</taxon>
        <taxon>Euteleostomi</taxon>
        <taxon>Mammalia</taxon>
        <taxon>Eutheria</taxon>
        <taxon>Euarchontoglires</taxon>
        <taxon>Glires</taxon>
        <taxon>Rodentia</taxon>
        <taxon>Myomorpha</taxon>
        <taxon>Muroidea</taxon>
        <taxon>Cricetidae</taxon>
        <taxon>Arvicolinae</taxon>
        <taxon>Myodes</taxon>
    </lineage>
</organism>
<keyword evidence="3" id="KW-1185">Reference proteome</keyword>
<protein>
    <submittedName>
        <fullName evidence="2">Uncharacterized protein</fullName>
    </submittedName>
</protein>
<name>A0AAW0IF94_MYOGA</name>
<gene>
    <name evidence="2" type="ORF">U0070_021923</name>
</gene>
<sequence>ADQNSPLLIPIAVTLSLITRDDSSFTTPADLKLLEWTLKGWGRACKRRYPWRLGEDHLELELEEVTRQNSPGFSIVEKSLARRDEASGYSDVKLGWKQWQFLCSFKQYLEYFMGSELYYFRDFEYQIYKKAHKSPSSSTTGLKGVRRHESGRKREAKALVSPPLHRRSIYYEVQHRGTHPDEQSQSQKPITAKETVKGKVRNKNNPSEARSPNLCIDEDSQQNGSEHFLRQAFQGHLLIIRAGIGKENGRLPFPFESFPALACDFGSHKQSESSTECSKGMLVKGSHGGPQNTTLPLFTFLQFPTESLQLLNLKGA</sequence>
<evidence type="ECO:0000256" key="1">
    <source>
        <dbReference type="SAM" id="MobiDB-lite"/>
    </source>
</evidence>
<comment type="caution">
    <text evidence="2">The sequence shown here is derived from an EMBL/GenBank/DDBJ whole genome shotgun (WGS) entry which is preliminary data.</text>
</comment>